<dbReference type="GO" id="GO:0002182">
    <property type="term" value="P:cytoplasmic translational elongation"/>
    <property type="evidence" value="ECO:0007669"/>
    <property type="project" value="InterPro"/>
</dbReference>
<keyword evidence="4" id="KW-0687">Ribonucleoprotein</keyword>
<dbReference type="Proteomes" id="UP000053766">
    <property type="component" value="Unassembled WGS sequence"/>
</dbReference>
<feature type="region of interest" description="Disordered" evidence="7">
    <location>
        <begin position="86"/>
        <end position="118"/>
    </location>
</feature>
<dbReference type="PANTHER" id="PTHR21141">
    <property type="entry name" value="60S ACIDIC RIBOSOMAL PROTEIN FAMILY MEMBER"/>
    <property type="match status" value="1"/>
</dbReference>
<evidence type="ECO:0000313" key="9">
    <source>
        <dbReference type="Proteomes" id="UP000053766"/>
    </source>
</evidence>
<evidence type="ECO:0000313" key="8">
    <source>
        <dbReference type="EMBL" id="KJH49871.1"/>
    </source>
</evidence>
<reference evidence="9" key="2">
    <citation type="journal article" date="2016" name="Sci. Rep.">
        <title>Dictyocaulus viviparus genome, variome and transcriptome elucidate lungworm biology and support future intervention.</title>
        <authorList>
            <person name="McNulty S.N."/>
            <person name="Strube C."/>
            <person name="Rosa B.A."/>
            <person name="Martin J.C."/>
            <person name="Tyagi R."/>
            <person name="Choi Y.J."/>
            <person name="Wang Q."/>
            <person name="Hallsworth Pepin K."/>
            <person name="Zhang X."/>
            <person name="Ozersky P."/>
            <person name="Wilson R.K."/>
            <person name="Sternberg P.W."/>
            <person name="Gasser R.B."/>
            <person name="Mitreva M."/>
        </authorList>
    </citation>
    <scope>NUCLEOTIDE SEQUENCE [LARGE SCALE GENOMIC DNA]</scope>
    <source>
        <strain evidence="9">HannoverDv2000</strain>
    </source>
</reference>
<dbReference type="PANTHER" id="PTHR21141:SF80">
    <property type="entry name" value="60S ACIDIC RIBOSOMAL PROTEIN P2"/>
    <property type="match status" value="1"/>
</dbReference>
<comment type="similarity">
    <text evidence="2">Belongs to the eukaryotic ribosomal protein P1/P2 family.</text>
</comment>
<organism evidence="8 9">
    <name type="scientific">Dictyocaulus viviparus</name>
    <name type="common">Bovine lungworm</name>
    <dbReference type="NCBI Taxonomy" id="29172"/>
    <lineage>
        <taxon>Eukaryota</taxon>
        <taxon>Metazoa</taxon>
        <taxon>Ecdysozoa</taxon>
        <taxon>Nematoda</taxon>
        <taxon>Chromadorea</taxon>
        <taxon>Rhabditida</taxon>
        <taxon>Rhabditina</taxon>
        <taxon>Rhabditomorpha</taxon>
        <taxon>Strongyloidea</taxon>
        <taxon>Metastrongylidae</taxon>
        <taxon>Dictyocaulus</taxon>
    </lineage>
</organism>
<dbReference type="CDD" id="cd05833">
    <property type="entry name" value="Ribosomal_P2"/>
    <property type="match status" value="1"/>
</dbReference>
<dbReference type="STRING" id="29172.A0A0D8Y5N2"/>
<dbReference type="InterPro" id="IPR038716">
    <property type="entry name" value="P1/P2_N_sf"/>
</dbReference>
<dbReference type="GO" id="GO:0022625">
    <property type="term" value="C:cytosolic large ribosomal subunit"/>
    <property type="evidence" value="ECO:0007669"/>
    <property type="project" value="InterPro"/>
</dbReference>
<dbReference type="HAMAP" id="MF_01478">
    <property type="entry name" value="Ribosomal_L12_arch"/>
    <property type="match status" value="1"/>
</dbReference>
<sequence>MRIINVMRYISAYLLAIAGGNSSPKVEDIKNILGAVGVDTDVEAAELVISRLQGKNIEHVIAEGSTGLVTISGDAPVAVAPAAAASATAAAPPPAESKPAKKEEKEESDDDLGFGLFD</sequence>
<dbReference type="Gene3D" id="1.10.10.1410">
    <property type="match status" value="1"/>
</dbReference>
<evidence type="ECO:0000256" key="1">
    <source>
        <dbReference type="ARBA" id="ARBA00003362"/>
    </source>
</evidence>
<keyword evidence="3 8" id="KW-0689">Ribosomal protein</keyword>
<dbReference type="GO" id="GO:0003735">
    <property type="term" value="F:structural constituent of ribosome"/>
    <property type="evidence" value="ECO:0007669"/>
    <property type="project" value="InterPro"/>
</dbReference>
<protein>
    <recommendedName>
        <fullName evidence="5">Large ribosomal subunit protein P2</fullName>
    </recommendedName>
    <alternativeName>
        <fullName evidence="6">60S acidic ribosomal protein P2</fullName>
    </alternativeName>
</protein>
<name>A0A0D8Y5N2_DICVI</name>
<dbReference type="OrthoDB" id="1227494at2759"/>
<dbReference type="Pfam" id="PF00428">
    <property type="entry name" value="Ribosomal_60s"/>
    <property type="match status" value="1"/>
</dbReference>
<gene>
    <name evidence="8" type="ORF">DICVIV_03982</name>
</gene>
<accession>A0A0D8Y5N2</accession>
<evidence type="ECO:0000256" key="5">
    <source>
        <dbReference type="ARBA" id="ARBA00035301"/>
    </source>
</evidence>
<comment type="function">
    <text evidence="1">Plays an important role in the elongation step of protein synthesis.</text>
</comment>
<evidence type="ECO:0000256" key="7">
    <source>
        <dbReference type="SAM" id="MobiDB-lite"/>
    </source>
</evidence>
<dbReference type="InterPro" id="IPR044076">
    <property type="entry name" value="Ribosomal_P2"/>
</dbReference>
<evidence type="ECO:0000256" key="3">
    <source>
        <dbReference type="ARBA" id="ARBA00022980"/>
    </source>
</evidence>
<evidence type="ECO:0000256" key="2">
    <source>
        <dbReference type="ARBA" id="ARBA00005436"/>
    </source>
</evidence>
<dbReference type="InterPro" id="IPR027534">
    <property type="entry name" value="Ribosomal_P1/P2"/>
</dbReference>
<evidence type="ECO:0000256" key="4">
    <source>
        <dbReference type="ARBA" id="ARBA00023274"/>
    </source>
</evidence>
<dbReference type="AlphaFoldDB" id="A0A0D8Y5N2"/>
<dbReference type="EMBL" id="KN716221">
    <property type="protein sequence ID" value="KJH49871.1"/>
    <property type="molecule type" value="Genomic_DNA"/>
</dbReference>
<reference evidence="8 9" key="1">
    <citation type="submission" date="2013-11" db="EMBL/GenBank/DDBJ databases">
        <title>Draft genome of the bovine lungworm Dictyocaulus viviparus.</title>
        <authorList>
            <person name="Mitreva M."/>
        </authorList>
    </citation>
    <scope>NUCLEOTIDE SEQUENCE [LARGE SCALE GENOMIC DNA]</scope>
    <source>
        <strain evidence="8 9">HannoverDv2000</strain>
    </source>
</reference>
<dbReference type="FunFam" id="1.10.10.1410:FF:000002">
    <property type="entry name" value="60S acidic ribosomal protein P2"/>
    <property type="match status" value="1"/>
</dbReference>
<keyword evidence="9" id="KW-1185">Reference proteome</keyword>
<proteinExistence type="inferred from homology"/>
<evidence type="ECO:0000256" key="6">
    <source>
        <dbReference type="ARBA" id="ARBA00035443"/>
    </source>
</evidence>